<feature type="compositionally biased region" description="Polar residues" evidence="1">
    <location>
        <begin position="48"/>
        <end position="58"/>
    </location>
</feature>
<protein>
    <submittedName>
        <fullName evidence="2">Uncharacterized protein</fullName>
    </submittedName>
</protein>
<keyword evidence="3" id="KW-1185">Reference proteome</keyword>
<feature type="compositionally biased region" description="Basic and acidic residues" evidence="1">
    <location>
        <begin position="1"/>
        <end position="10"/>
    </location>
</feature>
<accession>A0A4D6KXZ0</accession>
<feature type="region of interest" description="Disordered" evidence="1">
    <location>
        <begin position="1"/>
        <end position="103"/>
    </location>
</feature>
<dbReference type="AlphaFoldDB" id="A0A4D6KXZ0"/>
<feature type="compositionally biased region" description="Basic residues" evidence="1">
    <location>
        <begin position="18"/>
        <end position="32"/>
    </location>
</feature>
<sequence length="153" mass="16918">MSSECNKDIPEPSLPIAKKGRKGTMKGRRPKYVLRLPLQKAPILESPIDQQNPSTTANVVPIPSQPSIAESTPSQPSIDQPIPSQPPIVQPVQPYVNEPTSSSMASQFVGARLTSLSPPLNKMIHQPQYPLDLFIMYFRKTNTCLPKKQVNHP</sequence>
<dbReference type="Proteomes" id="UP000501690">
    <property type="component" value="Linkage Group LG1"/>
</dbReference>
<organism evidence="2 3">
    <name type="scientific">Vigna unguiculata</name>
    <name type="common">Cowpea</name>
    <dbReference type="NCBI Taxonomy" id="3917"/>
    <lineage>
        <taxon>Eukaryota</taxon>
        <taxon>Viridiplantae</taxon>
        <taxon>Streptophyta</taxon>
        <taxon>Embryophyta</taxon>
        <taxon>Tracheophyta</taxon>
        <taxon>Spermatophyta</taxon>
        <taxon>Magnoliopsida</taxon>
        <taxon>eudicotyledons</taxon>
        <taxon>Gunneridae</taxon>
        <taxon>Pentapetalae</taxon>
        <taxon>rosids</taxon>
        <taxon>fabids</taxon>
        <taxon>Fabales</taxon>
        <taxon>Fabaceae</taxon>
        <taxon>Papilionoideae</taxon>
        <taxon>50 kb inversion clade</taxon>
        <taxon>NPAAA clade</taxon>
        <taxon>indigoferoid/millettioid clade</taxon>
        <taxon>Phaseoleae</taxon>
        <taxon>Vigna</taxon>
    </lineage>
</organism>
<reference evidence="2 3" key="1">
    <citation type="submission" date="2019-04" db="EMBL/GenBank/DDBJ databases">
        <title>An improved genome assembly and genetic linkage map for asparagus bean, Vigna unguiculata ssp. sesquipedialis.</title>
        <authorList>
            <person name="Xia Q."/>
            <person name="Zhang R."/>
            <person name="Dong Y."/>
        </authorList>
    </citation>
    <scope>NUCLEOTIDE SEQUENCE [LARGE SCALE GENOMIC DNA]</scope>
    <source>
        <tissue evidence="2">Leaf</tissue>
    </source>
</reference>
<feature type="compositionally biased region" description="Low complexity" evidence="1">
    <location>
        <begin position="73"/>
        <end position="82"/>
    </location>
</feature>
<dbReference type="EMBL" id="CP039345">
    <property type="protein sequence ID" value="QCD78664.1"/>
    <property type="molecule type" value="Genomic_DNA"/>
</dbReference>
<evidence type="ECO:0000313" key="2">
    <source>
        <dbReference type="EMBL" id="QCD78664.1"/>
    </source>
</evidence>
<evidence type="ECO:0000256" key="1">
    <source>
        <dbReference type="SAM" id="MobiDB-lite"/>
    </source>
</evidence>
<evidence type="ECO:0000313" key="3">
    <source>
        <dbReference type="Proteomes" id="UP000501690"/>
    </source>
</evidence>
<proteinExistence type="predicted"/>
<gene>
    <name evidence="2" type="ORF">DEO72_LG1g2300</name>
</gene>
<name>A0A4D6KXZ0_VIGUN</name>